<feature type="compositionally biased region" description="Low complexity" evidence="1">
    <location>
        <begin position="187"/>
        <end position="200"/>
    </location>
</feature>
<keyword evidence="4" id="KW-1185">Reference proteome</keyword>
<feature type="compositionally biased region" description="Polar residues" evidence="1">
    <location>
        <begin position="201"/>
        <end position="234"/>
    </location>
</feature>
<accession>A0AA39N747</accession>
<evidence type="ECO:0000313" key="3">
    <source>
        <dbReference type="EMBL" id="KAK0460397.1"/>
    </source>
</evidence>
<feature type="compositionally biased region" description="Low complexity" evidence="1">
    <location>
        <begin position="341"/>
        <end position="362"/>
    </location>
</feature>
<feature type="region of interest" description="Disordered" evidence="1">
    <location>
        <begin position="1"/>
        <end position="97"/>
    </location>
</feature>
<dbReference type="RefSeq" id="XP_060332436.1">
    <property type="nucleotide sequence ID" value="XM_060481211.1"/>
</dbReference>
<feature type="compositionally biased region" description="Polar residues" evidence="1">
    <location>
        <begin position="252"/>
        <end position="262"/>
    </location>
</feature>
<dbReference type="AlphaFoldDB" id="A0AA39N747"/>
<dbReference type="GO" id="GO:0005737">
    <property type="term" value="C:cytoplasm"/>
    <property type="evidence" value="ECO:0007669"/>
    <property type="project" value="TreeGrafter"/>
</dbReference>
<feature type="compositionally biased region" description="Basic and acidic residues" evidence="1">
    <location>
        <begin position="686"/>
        <end position="724"/>
    </location>
</feature>
<feature type="compositionally biased region" description="Low complexity" evidence="1">
    <location>
        <begin position="277"/>
        <end position="296"/>
    </location>
</feature>
<feature type="compositionally biased region" description="Polar residues" evidence="1">
    <location>
        <begin position="299"/>
        <end position="308"/>
    </location>
</feature>
<dbReference type="PROSITE" id="PS50245">
    <property type="entry name" value="CAP_GLY_2"/>
    <property type="match status" value="1"/>
</dbReference>
<dbReference type="GO" id="GO:0016460">
    <property type="term" value="C:myosin II complex"/>
    <property type="evidence" value="ECO:0007669"/>
    <property type="project" value="TreeGrafter"/>
</dbReference>
<dbReference type="InterPro" id="IPR036859">
    <property type="entry name" value="CAP-Gly_dom_sf"/>
</dbReference>
<dbReference type="PROSITE" id="PS00845">
    <property type="entry name" value="CAP_GLY_1"/>
    <property type="match status" value="1"/>
</dbReference>
<dbReference type="Proteomes" id="UP001175211">
    <property type="component" value="Unassembled WGS sequence"/>
</dbReference>
<gene>
    <name evidence="3" type="ORF">EV420DRAFT_209159</name>
</gene>
<protein>
    <recommendedName>
        <fullName evidence="2">CAP-Gly domain-containing protein</fullName>
    </recommendedName>
</protein>
<name>A0AA39N747_ARMTA</name>
<reference evidence="3" key="1">
    <citation type="submission" date="2023-06" db="EMBL/GenBank/DDBJ databases">
        <authorList>
            <consortium name="Lawrence Berkeley National Laboratory"/>
            <person name="Ahrendt S."/>
            <person name="Sahu N."/>
            <person name="Indic B."/>
            <person name="Wong-Bajracharya J."/>
            <person name="Merenyi Z."/>
            <person name="Ke H.-M."/>
            <person name="Monk M."/>
            <person name="Kocsube S."/>
            <person name="Drula E."/>
            <person name="Lipzen A."/>
            <person name="Balint B."/>
            <person name="Henrissat B."/>
            <person name="Andreopoulos B."/>
            <person name="Martin F.M."/>
            <person name="Harder C.B."/>
            <person name="Rigling D."/>
            <person name="Ford K.L."/>
            <person name="Foster G.D."/>
            <person name="Pangilinan J."/>
            <person name="Papanicolaou A."/>
            <person name="Barry K."/>
            <person name="LaButti K."/>
            <person name="Viragh M."/>
            <person name="Koriabine M."/>
            <person name="Yan M."/>
            <person name="Riley R."/>
            <person name="Champramary S."/>
            <person name="Plett K.L."/>
            <person name="Tsai I.J."/>
            <person name="Slot J."/>
            <person name="Sipos G."/>
            <person name="Plett J."/>
            <person name="Nagy L.G."/>
            <person name="Grigoriev I.V."/>
        </authorList>
    </citation>
    <scope>NUCLEOTIDE SEQUENCE</scope>
    <source>
        <strain evidence="3">CCBAS 213</strain>
    </source>
</reference>
<dbReference type="InterPro" id="IPR000938">
    <property type="entry name" value="CAP-Gly_domain"/>
</dbReference>
<feature type="compositionally biased region" description="Polar residues" evidence="1">
    <location>
        <begin position="50"/>
        <end position="63"/>
    </location>
</feature>
<dbReference type="GeneID" id="85364759"/>
<feature type="domain" description="CAP-Gly" evidence="2">
    <location>
        <begin position="117"/>
        <end position="162"/>
    </location>
</feature>
<feature type="region of interest" description="Disordered" evidence="1">
    <location>
        <begin position="686"/>
        <end position="727"/>
    </location>
</feature>
<sequence length="927" mass="101261">MLKPRQSGIPTPGRARSLSRSQSYSHLHTTHEEEELSRAFEDVMRGRPPSITSYPNPTVSSRAKTPVSKPPGKLIASTSRPPSRTAGRPPSTLHAFEEGDKVRIESLGFEGTLRYVGEIEGKGGLWAGVELSGGFAGKGKNDGSVGGKQYFTCPPHCGVFVATTKLSAATTGVTRRPPSALAGRATPSSSGRPPSSVGGRTTPSISNGRITPSTNGRVTPSISNGRVTPSTSYTRKPAVPTITPAPRLPRKSLSTVTPTPGTRASKYAGMTATQLRSSPQKISSPSSIGLGSPSGIARSVSSPRSISNVGGAPSSPFATPKPSSKRRVPSGVAMPPPPSPIRSVSPTRSTSVGSSVSPSVTVDLDARSRDIQARIAEISGGGTGKGLDSPFSGSFKTEMLPPASSPGPSRTSPLPRRSLGLTPSSPSPRRSMASSPAVRPESSISVRSDGRMEALIDDNERLRADVEQLKADMAKLESEKAAKDDEREKLKLEIERAKELKEEEEKRREEIEGKREELETRREELEKRVSDLEGEIREKDVAGDARLKELADLESKFKEGEAEVGKLKKAILALEEERYDLMSQVGELREAGQETIALYEERLRATDVQKYEMQDRLAELEARIPAVAPPTITLSAGQEIDNETLRDQVLHLQKKIAGLEDMIEDGRVAAEREEGAWRERMKKVKEEKEAMRRELGEGKREAERARTSEDEERGRRGEVEEALRESMTALEEARAELEGLRSELNQLNGLDDKEELAHKNAELQQIAEEQVAQLDKLHQRLDDQTLELEALRKKVNREAVVTSSKSEMKSAQEEIKGLKHIVRELQAEASRLESENKMLIGEMEELRQEVKILEDSMDREEEGALNDDVEDMRKKLAEAEKKNLRVTSDLNKEISELEALVESKIYREVGGGFSFDGVLAFPSGLLP</sequence>
<dbReference type="Gene3D" id="2.30.30.190">
    <property type="entry name" value="CAP Gly-rich-like domain"/>
    <property type="match status" value="1"/>
</dbReference>
<proteinExistence type="predicted"/>
<dbReference type="GO" id="GO:0051015">
    <property type="term" value="F:actin filament binding"/>
    <property type="evidence" value="ECO:0007669"/>
    <property type="project" value="TreeGrafter"/>
</dbReference>
<comment type="caution">
    <text evidence="3">The sequence shown here is derived from an EMBL/GenBank/DDBJ whole genome shotgun (WGS) entry which is preliminary data.</text>
</comment>
<feature type="compositionally biased region" description="Basic and acidic residues" evidence="1">
    <location>
        <begin position="36"/>
        <end position="45"/>
    </location>
</feature>
<dbReference type="GO" id="GO:0032982">
    <property type="term" value="C:myosin filament"/>
    <property type="evidence" value="ECO:0007669"/>
    <property type="project" value="TreeGrafter"/>
</dbReference>
<dbReference type="EMBL" id="JAUEPS010000012">
    <property type="protein sequence ID" value="KAK0460397.1"/>
    <property type="molecule type" value="Genomic_DNA"/>
</dbReference>
<dbReference type="PANTHER" id="PTHR45615:SF40">
    <property type="entry name" value="MYOSIN HEAVY CHAIN, NON-MUSCLE"/>
    <property type="match status" value="1"/>
</dbReference>
<feature type="compositionally biased region" description="Low complexity" evidence="1">
    <location>
        <begin position="412"/>
        <end position="440"/>
    </location>
</feature>
<evidence type="ECO:0000313" key="4">
    <source>
        <dbReference type="Proteomes" id="UP001175211"/>
    </source>
</evidence>
<feature type="region of interest" description="Disordered" evidence="1">
    <location>
        <begin position="499"/>
        <end position="524"/>
    </location>
</feature>
<dbReference type="GO" id="GO:0000146">
    <property type="term" value="F:microfilament motor activity"/>
    <property type="evidence" value="ECO:0007669"/>
    <property type="project" value="TreeGrafter"/>
</dbReference>
<dbReference type="SMART" id="SM01052">
    <property type="entry name" value="CAP_GLY"/>
    <property type="match status" value="1"/>
</dbReference>
<organism evidence="3 4">
    <name type="scientific">Armillaria tabescens</name>
    <name type="common">Ringless honey mushroom</name>
    <name type="synonym">Agaricus tabescens</name>
    <dbReference type="NCBI Taxonomy" id="1929756"/>
    <lineage>
        <taxon>Eukaryota</taxon>
        <taxon>Fungi</taxon>
        <taxon>Dikarya</taxon>
        <taxon>Basidiomycota</taxon>
        <taxon>Agaricomycotina</taxon>
        <taxon>Agaricomycetes</taxon>
        <taxon>Agaricomycetidae</taxon>
        <taxon>Agaricales</taxon>
        <taxon>Marasmiineae</taxon>
        <taxon>Physalacriaceae</taxon>
        <taxon>Desarmillaria</taxon>
    </lineage>
</organism>
<evidence type="ECO:0000256" key="1">
    <source>
        <dbReference type="SAM" id="MobiDB-lite"/>
    </source>
</evidence>
<dbReference type="SUPFAM" id="SSF74924">
    <property type="entry name" value="Cap-Gly domain"/>
    <property type="match status" value="1"/>
</dbReference>
<evidence type="ECO:0000259" key="2">
    <source>
        <dbReference type="PROSITE" id="PS50245"/>
    </source>
</evidence>
<feature type="region of interest" description="Disordered" evidence="1">
    <location>
        <begin position="170"/>
        <end position="453"/>
    </location>
</feature>
<dbReference type="PANTHER" id="PTHR45615">
    <property type="entry name" value="MYOSIN HEAVY CHAIN, NON-MUSCLE"/>
    <property type="match status" value="1"/>
</dbReference>
<dbReference type="Pfam" id="PF01302">
    <property type="entry name" value="CAP_GLY"/>
    <property type="match status" value="1"/>
</dbReference>